<dbReference type="Proteomes" id="UP001209701">
    <property type="component" value="Unassembled WGS sequence"/>
</dbReference>
<comment type="caution">
    <text evidence="2">The sequence shown here is derived from an EMBL/GenBank/DDBJ whole genome shotgun (WGS) entry which is preliminary data.</text>
</comment>
<dbReference type="RefSeq" id="WP_263570111.1">
    <property type="nucleotide sequence ID" value="NZ_JAJIRN010000002.1"/>
</dbReference>
<evidence type="ECO:0000313" key="3">
    <source>
        <dbReference type="Proteomes" id="UP001209701"/>
    </source>
</evidence>
<proteinExistence type="predicted"/>
<feature type="transmembrane region" description="Helical" evidence="1">
    <location>
        <begin position="89"/>
        <end position="109"/>
    </location>
</feature>
<evidence type="ECO:0000313" key="2">
    <source>
        <dbReference type="EMBL" id="MCV2367495.1"/>
    </source>
</evidence>
<gene>
    <name evidence="2" type="ORF">LNV07_05245</name>
</gene>
<keyword evidence="3" id="KW-1185">Reference proteome</keyword>
<protein>
    <recommendedName>
        <fullName evidence="4">DUF4386 family protein</fullName>
    </recommendedName>
</protein>
<reference evidence="2 3" key="1">
    <citation type="submission" date="2021-11" db="EMBL/GenBank/DDBJ databases">
        <authorList>
            <person name="Liang Q."/>
            <person name="Mou H."/>
            <person name="Liu Z."/>
        </authorList>
    </citation>
    <scope>NUCLEOTIDE SEQUENCE [LARGE SCALE GENOMIC DNA]</scope>
    <source>
        <strain evidence="2 3">CHU3</strain>
    </source>
</reference>
<feature type="transmembrane region" description="Helical" evidence="1">
    <location>
        <begin position="66"/>
        <end position="83"/>
    </location>
</feature>
<organism evidence="2 3">
    <name type="scientific">Roseateles oligotrophus</name>
    <dbReference type="NCBI Taxonomy" id="1769250"/>
    <lineage>
        <taxon>Bacteria</taxon>
        <taxon>Pseudomonadati</taxon>
        <taxon>Pseudomonadota</taxon>
        <taxon>Betaproteobacteria</taxon>
        <taxon>Burkholderiales</taxon>
        <taxon>Sphaerotilaceae</taxon>
        <taxon>Roseateles</taxon>
    </lineage>
</organism>
<feature type="transmembrane region" description="Helical" evidence="1">
    <location>
        <begin position="35"/>
        <end position="59"/>
    </location>
</feature>
<sequence length="115" mass="12260">MLLTTALHERFRTGNEDLMRVATLHGKDPALALTVWHVLTIIQSSLGGVWVLLLAITGLRLSRKSALAWLGVLVGSCGVLTLLPPLRDLGAVFGITQILWFAAVGISMLSTGKSA</sequence>
<dbReference type="EMBL" id="JAJIRN010000002">
    <property type="protein sequence ID" value="MCV2367495.1"/>
    <property type="molecule type" value="Genomic_DNA"/>
</dbReference>
<keyword evidence="1" id="KW-0472">Membrane</keyword>
<accession>A0ABT2YB12</accession>
<name>A0ABT2YB12_9BURK</name>
<evidence type="ECO:0008006" key="4">
    <source>
        <dbReference type="Google" id="ProtNLM"/>
    </source>
</evidence>
<evidence type="ECO:0000256" key="1">
    <source>
        <dbReference type="SAM" id="Phobius"/>
    </source>
</evidence>
<keyword evidence="1" id="KW-0812">Transmembrane</keyword>
<keyword evidence="1" id="KW-1133">Transmembrane helix</keyword>